<sequence>MAGFQCKLSAFFYAVDNLIPMDGETAGMVLIDAYKEKFGYTSLSSYLMSHLIPDLFRNCQINRDKNSWMMGGEIDKLIPMINPSNQSDRINGENKMEITVLGDKIGMFYWRLHADPWNLNILKRKKIIHQSDTGIPRKIRFVNP</sequence>
<reference evidence="1" key="1">
    <citation type="journal article" date="2019" name="Transbound. Emerg. Dis.">
        <title>Co-circulation and characterization of novel African arboviruses (genus Ephemerovirus) in cattle, Mayotte island, Indian Ocean, 2017.</title>
        <authorList>
            <person name="Dacheux L."/>
            <person name="Dommergues L."/>
            <person name="Chouanibou Y."/>
            <person name="Domeon L."/>
            <person name="Schuler C."/>
            <person name="Bonas S."/>
            <person name="Luo D."/>
            <person name="Maufrais C."/>
            <person name="Cetre-Sossah C."/>
            <person name="Cardinale E."/>
            <person name="Bourhy H."/>
            <person name="Metras R."/>
        </authorList>
    </citation>
    <scope>NUCLEOTIDE SEQUENCE</scope>
    <source>
        <strain evidence="1">17017MAY_7620</strain>
    </source>
</reference>
<organism evidence="1">
    <name type="scientific">Mavingoni virus</name>
    <dbReference type="NCBI Taxonomy" id="2603829"/>
    <lineage>
        <taxon>Viruses</taxon>
        <taxon>Riboviria</taxon>
        <taxon>Orthornavirae</taxon>
        <taxon>Negarnaviricota</taxon>
        <taxon>Haploviricotina</taxon>
        <taxon>Monjiviricetes</taxon>
        <taxon>Mononegavirales</taxon>
        <taxon>Rhabdoviridae</taxon>
        <taxon>Alpharhabdovirinae</taxon>
        <taxon>Ephemerovirus</taxon>
    </lineage>
</organism>
<proteinExistence type="predicted"/>
<evidence type="ECO:0000313" key="1">
    <source>
        <dbReference type="EMBL" id="QED88200.1"/>
    </source>
</evidence>
<accession>A0A5B9BHC3</accession>
<gene>
    <name evidence="1" type="primary">beta</name>
</gene>
<name>A0A5B9BHC3_9RHAB</name>
<dbReference type="EMBL" id="MN148799">
    <property type="protein sequence ID" value="QED88200.1"/>
    <property type="molecule type" value="Viral_cRNA"/>
</dbReference>
<protein>
    <submittedName>
        <fullName evidence="1">Beta protein</fullName>
    </submittedName>
</protein>